<dbReference type="GO" id="GO:0006089">
    <property type="term" value="P:lactate metabolic process"/>
    <property type="evidence" value="ECO:0007669"/>
    <property type="project" value="InterPro"/>
</dbReference>
<evidence type="ECO:0000313" key="3">
    <source>
        <dbReference type="EMBL" id="HIQ29211.1"/>
    </source>
</evidence>
<dbReference type="SUPFAM" id="SSF46548">
    <property type="entry name" value="alpha-helical ferredoxin"/>
    <property type="match status" value="1"/>
</dbReference>
<name>A0A832ZVK3_CALS0</name>
<evidence type="ECO:0000313" key="4">
    <source>
        <dbReference type="Proteomes" id="UP000608579"/>
    </source>
</evidence>
<dbReference type="InterPro" id="IPR017896">
    <property type="entry name" value="4Fe4S_Fe-S-bd"/>
</dbReference>
<dbReference type="PANTHER" id="PTHR47153">
    <property type="entry name" value="LACTATE UTILIZATION PROTEIN B"/>
    <property type="match status" value="1"/>
</dbReference>
<dbReference type="InterPro" id="IPR037171">
    <property type="entry name" value="NagB/RpiA_transferase-like"/>
</dbReference>
<dbReference type="Gene3D" id="3.30.70.20">
    <property type="match status" value="1"/>
</dbReference>
<evidence type="ECO:0000256" key="1">
    <source>
        <dbReference type="ARBA" id="ARBA00022485"/>
    </source>
</evidence>
<proteinExistence type="predicted"/>
<dbReference type="GO" id="GO:0051539">
    <property type="term" value="F:4 iron, 4 sulfur cluster binding"/>
    <property type="evidence" value="ECO:0007669"/>
    <property type="project" value="UniProtKB-KW"/>
</dbReference>
<keyword evidence="1" id="KW-0004">4Fe-4S</keyword>
<dbReference type="InterPro" id="IPR003741">
    <property type="entry name" value="LUD_dom"/>
</dbReference>
<keyword evidence="1" id="KW-0411">Iron-sulfur</keyword>
<reference evidence="3" key="1">
    <citation type="journal article" date="2020" name="ISME J.">
        <title>Gammaproteobacteria mediating utilization of methyl-, sulfur- and petroleum organic compounds in deep ocean hydrothermal plumes.</title>
        <authorList>
            <person name="Zhou Z."/>
            <person name="Liu Y."/>
            <person name="Pan J."/>
            <person name="Cron B.R."/>
            <person name="Toner B.M."/>
            <person name="Anantharaman K."/>
            <person name="Breier J.A."/>
            <person name="Dick G.J."/>
            <person name="Li M."/>
        </authorList>
    </citation>
    <scope>NUCLEOTIDE SEQUENCE</scope>
    <source>
        <strain evidence="3">SZUA-1515</strain>
    </source>
</reference>
<comment type="caution">
    <text evidence="3">The sequence shown here is derived from an EMBL/GenBank/DDBJ whole genome shotgun (WGS) entry which is preliminary data.</text>
</comment>
<dbReference type="Gene3D" id="3.40.50.10420">
    <property type="entry name" value="NagB/RpiA/CoA transferase-like"/>
    <property type="match status" value="1"/>
</dbReference>
<dbReference type="InterPro" id="IPR024185">
    <property type="entry name" value="FTHF_cligase-like_sf"/>
</dbReference>
<dbReference type="PANTHER" id="PTHR47153:SF2">
    <property type="entry name" value="LACTATE UTILIZATION PROTEIN B"/>
    <property type="match status" value="1"/>
</dbReference>
<dbReference type="InterPro" id="IPR004452">
    <property type="entry name" value="LutB/LldF"/>
</dbReference>
<dbReference type="EMBL" id="DQVM01000029">
    <property type="protein sequence ID" value="HIQ29211.1"/>
    <property type="molecule type" value="Genomic_DNA"/>
</dbReference>
<organism evidence="3 4">
    <name type="scientific">Caldiarchaeum subterraneum</name>
    <dbReference type="NCBI Taxonomy" id="311458"/>
    <lineage>
        <taxon>Archaea</taxon>
        <taxon>Nitrososphaerota</taxon>
        <taxon>Candidatus Caldarchaeales</taxon>
        <taxon>Candidatus Caldarchaeaceae</taxon>
        <taxon>Candidatus Caldarchaeum</taxon>
    </lineage>
</organism>
<dbReference type="Pfam" id="PF13183">
    <property type="entry name" value="Fer4_8"/>
    <property type="match status" value="1"/>
</dbReference>
<feature type="domain" description="4Fe-4S ferredoxin-type" evidence="2">
    <location>
        <begin position="350"/>
        <end position="373"/>
    </location>
</feature>
<evidence type="ECO:0000259" key="2">
    <source>
        <dbReference type="PROSITE" id="PS51379"/>
    </source>
</evidence>
<keyword evidence="1" id="KW-0408">Iron</keyword>
<dbReference type="Proteomes" id="UP000608579">
    <property type="component" value="Unassembled WGS sequence"/>
</dbReference>
<gene>
    <name evidence="3" type="ORF">EYH45_01455</name>
</gene>
<keyword evidence="1" id="KW-0479">Metal-binding</keyword>
<dbReference type="PROSITE" id="PS00198">
    <property type="entry name" value="4FE4S_FER_1"/>
    <property type="match status" value="1"/>
</dbReference>
<accession>A0A832ZVK3</accession>
<sequence>MGRIEYWCSSMNRNLMKEVKEALNNKRQVANLVNALTRMRDRRREAVARFAFKDFAELKEIRRRNRLDVRRNIEKLREAVENSGGFFFLADSPEDACRYIADVVARSSAKLVVKSKSMTSEEIGLNSYLESIGVEVVETDLGERIIQLAGERPSHILAPAVHRDAASIAGLMAENLEPSPKAITRYVREDLRRFFLNADVGISGANVISAEDATVAIVTNEGNERLVSSIPRVYICVAGVEKLVPSMRDALALLRMLVPSATGQVISSYVTFISPRSEGFGRTREFHLVLVDNGRLKALDGLLAETLECIRCSACFNVCPTYRVLGGHVFGHIYTGPIGLPWTAVTHGLEKAYEFSSLCISCGLCKVECPVDIDIPFMISVIKERGNGMYGEAAPLLLRNYDKLIEIGAKMPRLSNLILNSKLGRYVIEKLAGIDSRRKIPPLASENLYSLSRRMGQRIRNPIRKAALFTDYLLMYMFPEIAMAAVKVLNRMGVYCVVPKQGSSGMPLIQYGYLKKASKTARYNISRLLPFVREGYDIVCLEPTAWYCLKEVYPRIVEEKEEAEAVAESSFTFSEYLLLHGFNEPSSGDGLKLAYHWPCHARERNVVKPKSVELLERLGHEVMLADVGCCGMAGTWGMRNGYKGYETSVTIGKTLIESLEKTKAQFFITDSTVCYLQIRELADPRKTLHLYQLLDKPF</sequence>
<dbReference type="GO" id="GO:0016491">
    <property type="term" value="F:oxidoreductase activity"/>
    <property type="evidence" value="ECO:0007669"/>
    <property type="project" value="UniProtKB-ARBA"/>
</dbReference>
<dbReference type="SUPFAM" id="SSF100950">
    <property type="entry name" value="NagB/RpiA/CoA transferase-like"/>
    <property type="match status" value="1"/>
</dbReference>
<dbReference type="Pfam" id="PF02754">
    <property type="entry name" value="CCG"/>
    <property type="match status" value="1"/>
</dbReference>
<protein>
    <submittedName>
        <fullName evidence="3">4Fe-4S dicluster domain-containing protein</fullName>
    </submittedName>
</protein>
<dbReference type="Pfam" id="PF02589">
    <property type="entry name" value="LUD_dom"/>
    <property type="match status" value="1"/>
</dbReference>
<dbReference type="InterPro" id="IPR017900">
    <property type="entry name" value="4Fe4S_Fe_S_CS"/>
</dbReference>
<dbReference type="PROSITE" id="PS51379">
    <property type="entry name" value="4FE4S_FER_2"/>
    <property type="match status" value="1"/>
</dbReference>
<dbReference type="AlphaFoldDB" id="A0A832ZVK3"/>
<dbReference type="InterPro" id="IPR004017">
    <property type="entry name" value="Cys_rich_dom"/>
</dbReference>